<dbReference type="InterPro" id="IPR003439">
    <property type="entry name" value="ABC_transporter-like_ATP-bd"/>
</dbReference>
<dbReference type="SUPFAM" id="SSF52540">
    <property type="entry name" value="P-loop containing nucleoside triphosphate hydrolases"/>
    <property type="match status" value="1"/>
</dbReference>
<feature type="domain" description="ABC transporter" evidence="4">
    <location>
        <begin position="38"/>
        <end position="274"/>
    </location>
</feature>
<dbReference type="SMART" id="SM00382">
    <property type="entry name" value="AAA"/>
    <property type="match status" value="1"/>
</dbReference>
<evidence type="ECO:0000313" key="5">
    <source>
        <dbReference type="EMBL" id="MDQ7249920.1"/>
    </source>
</evidence>
<dbReference type="PROSITE" id="PS50893">
    <property type="entry name" value="ABC_TRANSPORTER_2"/>
    <property type="match status" value="1"/>
</dbReference>
<comment type="caution">
    <text evidence="5">The sequence shown here is derived from an EMBL/GenBank/DDBJ whole genome shotgun (WGS) entry which is preliminary data.</text>
</comment>
<dbReference type="InterPro" id="IPR027417">
    <property type="entry name" value="P-loop_NTPase"/>
</dbReference>
<proteinExistence type="predicted"/>
<evidence type="ECO:0000256" key="3">
    <source>
        <dbReference type="ARBA" id="ARBA00022840"/>
    </source>
</evidence>
<dbReference type="RefSeq" id="WP_379958487.1">
    <property type="nucleotide sequence ID" value="NZ_JAUYVI010000006.1"/>
</dbReference>
<dbReference type="EMBL" id="JAUYVI010000006">
    <property type="protein sequence ID" value="MDQ7249920.1"/>
    <property type="molecule type" value="Genomic_DNA"/>
</dbReference>
<reference evidence="6" key="1">
    <citation type="submission" date="2023-08" db="EMBL/GenBank/DDBJ databases">
        <title>Rhodospirillaceae gen. nov., a novel taxon isolated from the Yangtze River Yuezi River estuary sludge.</title>
        <authorList>
            <person name="Ruan L."/>
        </authorList>
    </citation>
    <scope>NUCLEOTIDE SEQUENCE [LARGE SCALE GENOMIC DNA]</scope>
    <source>
        <strain evidence="6">R-7</strain>
    </source>
</reference>
<keyword evidence="2" id="KW-0547">Nucleotide-binding</keyword>
<dbReference type="Pfam" id="PF00005">
    <property type="entry name" value="ABC_tran"/>
    <property type="match status" value="1"/>
</dbReference>
<keyword evidence="6" id="KW-1185">Reference proteome</keyword>
<dbReference type="GO" id="GO:0005524">
    <property type="term" value="F:ATP binding"/>
    <property type="evidence" value="ECO:0007669"/>
    <property type="project" value="UniProtKB-KW"/>
</dbReference>
<dbReference type="PANTHER" id="PTHR43023">
    <property type="entry name" value="PROTEIN TRIGALACTOSYLDIACYLGLYCEROL 3, CHLOROPLASTIC"/>
    <property type="match status" value="1"/>
</dbReference>
<name>A0ABU0YQC1_9PROT</name>
<evidence type="ECO:0000313" key="6">
    <source>
        <dbReference type="Proteomes" id="UP001230156"/>
    </source>
</evidence>
<evidence type="ECO:0000256" key="1">
    <source>
        <dbReference type="ARBA" id="ARBA00022448"/>
    </source>
</evidence>
<gene>
    <name evidence="5" type="ORF">Q8A70_19680</name>
</gene>
<evidence type="ECO:0000256" key="2">
    <source>
        <dbReference type="ARBA" id="ARBA00022741"/>
    </source>
</evidence>
<organism evidence="5 6">
    <name type="scientific">Dongia sedimenti</name>
    <dbReference type="NCBI Taxonomy" id="3064282"/>
    <lineage>
        <taxon>Bacteria</taxon>
        <taxon>Pseudomonadati</taxon>
        <taxon>Pseudomonadota</taxon>
        <taxon>Alphaproteobacteria</taxon>
        <taxon>Rhodospirillales</taxon>
        <taxon>Dongiaceae</taxon>
        <taxon>Dongia</taxon>
    </lineage>
</organism>
<keyword evidence="1" id="KW-0813">Transport</keyword>
<evidence type="ECO:0000259" key="4">
    <source>
        <dbReference type="PROSITE" id="PS50893"/>
    </source>
</evidence>
<accession>A0ABU0YQC1</accession>
<protein>
    <submittedName>
        <fullName evidence="5">ATP-binding cassette domain-containing protein</fullName>
    </submittedName>
</protein>
<keyword evidence="3 5" id="KW-0067">ATP-binding</keyword>
<sequence length="294" mass="32145">MTSAESQREALHHIAALRAESTAQRPTETELMARPKVVEVDHLDFSFGSRQVLYDINLDVRAGEIMVIMGGSGSGKTTLLRHLVGLMPPQPGKVKLLNKDMGSLKPNELLDLKRKIGVAFQFGALFSSMTVAENVKLPLRELTDLGEKTMDIMANLKLEVVNLSGFGGLMPAALSGGMVKRASIARAIVMDPKLLFLDEPSSGLDPVVSSALDDLILKLREAMDISVVVVSHDIDSAFKIADRITVLDQGHILAIERVEAIRNSTNERVQNLLNRRSVEAEVDPAEYLRRLTGD</sequence>
<dbReference type="Gene3D" id="3.40.50.300">
    <property type="entry name" value="P-loop containing nucleotide triphosphate hydrolases"/>
    <property type="match status" value="1"/>
</dbReference>
<dbReference type="PANTHER" id="PTHR43023:SF3">
    <property type="entry name" value="PROTEIN TRIGALACTOSYLDIACYLGLYCEROL 3, CHLOROPLASTIC"/>
    <property type="match status" value="1"/>
</dbReference>
<dbReference type="Proteomes" id="UP001230156">
    <property type="component" value="Unassembled WGS sequence"/>
</dbReference>
<dbReference type="InterPro" id="IPR003593">
    <property type="entry name" value="AAA+_ATPase"/>
</dbReference>